<evidence type="ECO:0000256" key="1">
    <source>
        <dbReference type="SAM" id="Phobius"/>
    </source>
</evidence>
<organism evidence="2 3">
    <name type="scientific">Pristionchus mayeri</name>
    <dbReference type="NCBI Taxonomy" id="1317129"/>
    <lineage>
        <taxon>Eukaryota</taxon>
        <taxon>Metazoa</taxon>
        <taxon>Ecdysozoa</taxon>
        <taxon>Nematoda</taxon>
        <taxon>Chromadorea</taxon>
        <taxon>Rhabditida</taxon>
        <taxon>Rhabditina</taxon>
        <taxon>Diplogasteromorpha</taxon>
        <taxon>Diplogasteroidea</taxon>
        <taxon>Neodiplogasteridae</taxon>
        <taxon>Pristionchus</taxon>
    </lineage>
</organism>
<dbReference type="Proteomes" id="UP001328107">
    <property type="component" value="Unassembled WGS sequence"/>
</dbReference>
<evidence type="ECO:0000313" key="2">
    <source>
        <dbReference type="EMBL" id="GMR41305.1"/>
    </source>
</evidence>
<name>A0AAN4ZPB0_9BILA</name>
<feature type="non-terminal residue" evidence="2">
    <location>
        <position position="1"/>
    </location>
</feature>
<protein>
    <submittedName>
        <fullName evidence="2">Uncharacterized protein</fullName>
    </submittedName>
</protein>
<gene>
    <name evidence="2" type="ORF">PMAYCL1PPCAC_11500</name>
</gene>
<keyword evidence="1" id="KW-0472">Membrane</keyword>
<dbReference type="EMBL" id="BTRK01000003">
    <property type="protein sequence ID" value="GMR41305.1"/>
    <property type="molecule type" value="Genomic_DNA"/>
</dbReference>
<reference evidence="3" key="1">
    <citation type="submission" date="2022-10" db="EMBL/GenBank/DDBJ databases">
        <title>Genome assembly of Pristionchus species.</title>
        <authorList>
            <person name="Yoshida K."/>
            <person name="Sommer R.J."/>
        </authorList>
    </citation>
    <scope>NUCLEOTIDE SEQUENCE [LARGE SCALE GENOMIC DNA]</scope>
    <source>
        <strain evidence="3">RS5460</strain>
    </source>
</reference>
<accession>A0AAN4ZPB0</accession>
<dbReference type="AlphaFoldDB" id="A0AAN4ZPB0"/>
<comment type="caution">
    <text evidence="2">The sequence shown here is derived from an EMBL/GenBank/DDBJ whole genome shotgun (WGS) entry which is preliminary data.</text>
</comment>
<proteinExistence type="predicted"/>
<feature type="non-terminal residue" evidence="2">
    <location>
        <position position="139"/>
    </location>
</feature>
<keyword evidence="1" id="KW-0812">Transmembrane</keyword>
<sequence length="139" mass="15626">PEISEYYGVNLQKSSSGFIVIDVRRVDPISRQESVYLPSLLALLGLLSMFGGTGCVIIYCIWCIGSVLGWHYFKMGGTKIFSKYKKDAVGFISRASHSDSRPGNLIVPATGDRPTIRSSNRHWPRGFWKLHLLLHCHFP</sequence>
<keyword evidence="3" id="KW-1185">Reference proteome</keyword>
<evidence type="ECO:0000313" key="3">
    <source>
        <dbReference type="Proteomes" id="UP001328107"/>
    </source>
</evidence>
<keyword evidence="1" id="KW-1133">Transmembrane helix</keyword>
<feature type="transmembrane region" description="Helical" evidence="1">
    <location>
        <begin position="40"/>
        <end position="73"/>
    </location>
</feature>